<dbReference type="EMBL" id="NISJ01000001">
    <property type="protein sequence ID" value="OWR01267.1"/>
    <property type="molecule type" value="Genomic_DNA"/>
</dbReference>
<dbReference type="PANTHER" id="PTHR46825:SF9">
    <property type="entry name" value="BETA-LACTAMASE-RELATED DOMAIN-CONTAINING PROTEIN"/>
    <property type="match status" value="1"/>
</dbReference>
<keyword evidence="5" id="KW-0378">Hydrolase</keyword>
<dbReference type="Proteomes" id="UP000197097">
    <property type="component" value="Unassembled WGS sequence"/>
</dbReference>
<dbReference type="Gene3D" id="3.40.710.10">
    <property type="entry name" value="DD-peptidase/beta-lactamase superfamily"/>
    <property type="match status" value="1"/>
</dbReference>
<reference evidence="5 6" key="1">
    <citation type="journal article" date="2002" name="Int. J. Syst. Evol. Microbiol.">
        <title>Sphingopyxis witflariensis sp. nov., isolated from activated sludge.</title>
        <authorList>
            <person name="Kampfer P."/>
            <person name="Witzenberger R."/>
            <person name="Denner E.B."/>
            <person name="Busse H.J."/>
            <person name="Neef A."/>
        </authorList>
    </citation>
    <scope>NUCLEOTIDE SEQUENCE [LARGE SCALE GENOMIC DNA]</scope>
    <source>
        <strain evidence="5 6">DSM 14551</strain>
    </source>
</reference>
<evidence type="ECO:0000256" key="2">
    <source>
        <dbReference type="SAM" id="Phobius"/>
    </source>
</evidence>
<evidence type="ECO:0000259" key="4">
    <source>
        <dbReference type="Pfam" id="PF00144"/>
    </source>
</evidence>
<evidence type="ECO:0000313" key="6">
    <source>
        <dbReference type="Proteomes" id="UP000197097"/>
    </source>
</evidence>
<dbReference type="OrthoDB" id="119951at2"/>
<accession>A0A246K5K6</accession>
<organism evidence="5 6">
    <name type="scientific">Sphingopyxis witflariensis</name>
    <dbReference type="NCBI Taxonomy" id="173675"/>
    <lineage>
        <taxon>Bacteria</taxon>
        <taxon>Pseudomonadati</taxon>
        <taxon>Pseudomonadota</taxon>
        <taxon>Alphaproteobacteria</taxon>
        <taxon>Sphingomonadales</taxon>
        <taxon>Sphingomonadaceae</taxon>
        <taxon>Sphingopyxis</taxon>
    </lineage>
</organism>
<feature type="signal peptide" evidence="3">
    <location>
        <begin position="1"/>
        <end position="20"/>
    </location>
</feature>
<dbReference type="InterPro" id="IPR050491">
    <property type="entry name" value="AmpC-like"/>
</dbReference>
<sequence length="660" mass="71852">MRFLKSCGLLAAVMLFGAVAPPMTESAARPPAAAPSVEPRDMRVSPSAPAMVKSDVDAWLDGYMPYALKRGDAAGAVVVVVKDGAVLTQRGFGYADVAARRPVDPEMTLFRQASVSKLFTWTAVMQMVEQGKVDLDRDVNAYLDFKIPAYDGRPITMRNLMTHTGGFDEVQRALNSYDPNGAPPLGDMLKRSLPKRIYAPGSTPAYSNYGTALAAYVVERVSGVPFDTYAEQRIFASAGMARSSFRQPLPASLRPLMASGYKLGSGKPGRFEISNLAPAGGLTTSGADMGRFMLAHLNNGGALLKPATAAQMHGTISRAIPALNGMALGFYEQNINGRKAISHAGDSINFHSQLWLFPEEKVGIYMSMNAGGTQNVSGPIRSYLFEAFADRYFPFAQRDGRVDAATAREHARMMVGTYNKTRRIETSFLKAMELSGQVKVTLDRDGRIQFSASSGMGGQARKWVEIEPFVWRDEGSKARLAAKVENGRVTRIGLDSSSPFMLFEPVPWYLSSAWLTPAFLFSLGVLLLTAIAWPVSAWARRHYGVKATLPPAAVKSYRVTRGLAGLAVAVMAGWFLFASALLSDFSSMSGELDWALIMLLIATPIVFMGLLASAAWNVWHVWTGKRGRFAKSWSVVLLFCAVVLLWVALGFHLIAFDTHF</sequence>
<feature type="transmembrane region" description="Helical" evidence="2">
    <location>
        <begin position="634"/>
        <end position="655"/>
    </location>
</feature>
<dbReference type="SUPFAM" id="SSF56601">
    <property type="entry name" value="beta-lactamase/transpeptidase-like"/>
    <property type="match status" value="1"/>
</dbReference>
<dbReference type="AlphaFoldDB" id="A0A246K5K6"/>
<feature type="chain" id="PRO_5012738293" evidence="3">
    <location>
        <begin position="21"/>
        <end position="660"/>
    </location>
</feature>
<feature type="transmembrane region" description="Helical" evidence="2">
    <location>
        <begin position="594"/>
        <end position="622"/>
    </location>
</feature>
<keyword evidence="2" id="KW-1133">Transmembrane helix</keyword>
<feature type="domain" description="Beta-lactamase-related" evidence="4">
    <location>
        <begin position="69"/>
        <end position="373"/>
    </location>
</feature>
<feature type="transmembrane region" description="Helical" evidence="2">
    <location>
        <begin position="563"/>
        <end position="582"/>
    </location>
</feature>
<proteinExistence type="predicted"/>
<keyword evidence="2" id="KW-0472">Membrane</keyword>
<comment type="caution">
    <text evidence="5">The sequence shown here is derived from an EMBL/GenBank/DDBJ whole genome shotgun (WGS) entry which is preliminary data.</text>
</comment>
<name>A0A246K5K6_9SPHN</name>
<dbReference type="PANTHER" id="PTHR46825">
    <property type="entry name" value="D-ALANYL-D-ALANINE-CARBOXYPEPTIDASE/ENDOPEPTIDASE AMPH"/>
    <property type="match status" value="1"/>
</dbReference>
<dbReference type="Pfam" id="PF00144">
    <property type="entry name" value="Beta-lactamase"/>
    <property type="match status" value="1"/>
</dbReference>
<keyword evidence="6" id="KW-1185">Reference proteome</keyword>
<evidence type="ECO:0000313" key="5">
    <source>
        <dbReference type="EMBL" id="OWR01267.1"/>
    </source>
</evidence>
<evidence type="ECO:0000256" key="3">
    <source>
        <dbReference type="SAM" id="SignalP"/>
    </source>
</evidence>
<keyword evidence="2" id="KW-0812">Transmembrane</keyword>
<dbReference type="InterPro" id="IPR001466">
    <property type="entry name" value="Beta-lactam-related"/>
</dbReference>
<feature type="transmembrane region" description="Helical" evidence="2">
    <location>
        <begin position="508"/>
        <end position="533"/>
    </location>
</feature>
<protein>
    <submittedName>
        <fullName evidence="5">Serine hydrolase</fullName>
    </submittedName>
</protein>
<feature type="region of interest" description="Disordered" evidence="1">
    <location>
        <begin position="27"/>
        <end position="46"/>
    </location>
</feature>
<feature type="compositionally biased region" description="Low complexity" evidence="1">
    <location>
        <begin position="27"/>
        <end position="37"/>
    </location>
</feature>
<gene>
    <name evidence="5" type="ORF">CDQ91_02340</name>
</gene>
<dbReference type="InterPro" id="IPR012338">
    <property type="entry name" value="Beta-lactam/transpept-like"/>
</dbReference>
<dbReference type="GO" id="GO:0016787">
    <property type="term" value="F:hydrolase activity"/>
    <property type="evidence" value="ECO:0007669"/>
    <property type="project" value="UniProtKB-KW"/>
</dbReference>
<keyword evidence="3" id="KW-0732">Signal</keyword>
<evidence type="ECO:0000256" key="1">
    <source>
        <dbReference type="SAM" id="MobiDB-lite"/>
    </source>
</evidence>